<feature type="transmembrane region" description="Helical" evidence="1">
    <location>
        <begin position="28"/>
        <end position="49"/>
    </location>
</feature>
<evidence type="ECO:0000313" key="3">
    <source>
        <dbReference type="Proteomes" id="UP000434172"/>
    </source>
</evidence>
<evidence type="ECO:0000313" key="2">
    <source>
        <dbReference type="EMBL" id="KAF0326250.1"/>
    </source>
</evidence>
<gene>
    <name evidence="2" type="ORF">GQ607_006453</name>
</gene>
<organism evidence="2 3">
    <name type="scientific">Colletotrichum asianum</name>
    <dbReference type="NCBI Taxonomy" id="702518"/>
    <lineage>
        <taxon>Eukaryota</taxon>
        <taxon>Fungi</taxon>
        <taxon>Dikarya</taxon>
        <taxon>Ascomycota</taxon>
        <taxon>Pezizomycotina</taxon>
        <taxon>Sordariomycetes</taxon>
        <taxon>Hypocreomycetidae</taxon>
        <taxon>Glomerellales</taxon>
        <taxon>Glomerellaceae</taxon>
        <taxon>Colletotrichum</taxon>
        <taxon>Colletotrichum gloeosporioides species complex</taxon>
    </lineage>
</organism>
<proteinExistence type="predicted"/>
<protein>
    <submittedName>
        <fullName evidence="2">Uncharacterized protein</fullName>
    </submittedName>
</protein>
<reference evidence="2 3" key="1">
    <citation type="submission" date="2019-12" db="EMBL/GenBank/DDBJ databases">
        <title>A genome sequence resource for the geographically widespread anthracnose pathogen Colletotrichum asianum.</title>
        <authorList>
            <person name="Meng Y."/>
        </authorList>
    </citation>
    <scope>NUCLEOTIDE SEQUENCE [LARGE SCALE GENOMIC DNA]</scope>
    <source>
        <strain evidence="2 3">ICMP 18580</strain>
    </source>
</reference>
<dbReference type="EMBL" id="WOWK01000031">
    <property type="protein sequence ID" value="KAF0326250.1"/>
    <property type="molecule type" value="Genomic_DNA"/>
</dbReference>
<keyword evidence="1" id="KW-0472">Membrane</keyword>
<name>A0A8H3WH64_9PEZI</name>
<evidence type="ECO:0000256" key="1">
    <source>
        <dbReference type="SAM" id="Phobius"/>
    </source>
</evidence>
<keyword evidence="3" id="KW-1185">Reference proteome</keyword>
<dbReference type="Proteomes" id="UP000434172">
    <property type="component" value="Unassembled WGS sequence"/>
</dbReference>
<accession>A0A8H3WH64</accession>
<keyword evidence="1" id="KW-0812">Transmembrane</keyword>
<keyword evidence="1" id="KW-1133">Transmembrane helix</keyword>
<sequence>MSMGSRGAEQPGIVKNRRIGMFGLNEGMAIFAGGCIGCHIFAMLACLVAEFSVRIFSSTENFALLVGGGYCWREKRVCDYAVWKTRKSQSMGIIWRKDVAPIDSLEGL</sequence>
<dbReference type="AlphaFoldDB" id="A0A8H3WH64"/>
<comment type="caution">
    <text evidence="2">The sequence shown here is derived from an EMBL/GenBank/DDBJ whole genome shotgun (WGS) entry which is preliminary data.</text>
</comment>